<evidence type="ECO:0000256" key="9">
    <source>
        <dbReference type="ARBA" id="ARBA00022982"/>
    </source>
</evidence>
<evidence type="ECO:0000256" key="6">
    <source>
        <dbReference type="ARBA" id="ARBA00022692"/>
    </source>
</evidence>
<dbReference type="GO" id="GO:0004129">
    <property type="term" value="F:cytochrome-c oxidase activity"/>
    <property type="evidence" value="ECO:0007669"/>
    <property type="project" value="UniProtKB-EC"/>
</dbReference>
<dbReference type="GO" id="GO:0005507">
    <property type="term" value="F:copper ion binding"/>
    <property type="evidence" value="ECO:0007669"/>
    <property type="project" value="InterPro"/>
</dbReference>
<evidence type="ECO:0000256" key="12">
    <source>
        <dbReference type="ARBA" id="ARBA00023008"/>
    </source>
</evidence>
<comment type="catalytic activity">
    <reaction evidence="17">
        <text>4 Fe(II)-[cytochrome c] + O2 + 8 H(+)(in) = 4 Fe(III)-[cytochrome c] + 2 H2O + 4 H(+)(out)</text>
        <dbReference type="Rhea" id="RHEA:11436"/>
        <dbReference type="Rhea" id="RHEA-COMP:10350"/>
        <dbReference type="Rhea" id="RHEA-COMP:14399"/>
        <dbReference type="ChEBI" id="CHEBI:15377"/>
        <dbReference type="ChEBI" id="CHEBI:15378"/>
        <dbReference type="ChEBI" id="CHEBI:15379"/>
        <dbReference type="ChEBI" id="CHEBI:29033"/>
        <dbReference type="ChEBI" id="CHEBI:29034"/>
        <dbReference type="EC" id="7.1.1.9"/>
    </reaction>
</comment>
<dbReference type="Gene3D" id="1.10.287.90">
    <property type="match status" value="1"/>
</dbReference>
<comment type="similarity">
    <text evidence="2 16">Belongs to the cytochrome c oxidase subunit 2 family.</text>
</comment>
<feature type="transmembrane region" description="Helical" evidence="19">
    <location>
        <begin position="41"/>
        <end position="63"/>
    </location>
</feature>
<evidence type="ECO:0000259" key="22">
    <source>
        <dbReference type="PROSITE" id="PS51007"/>
    </source>
</evidence>
<dbReference type="PROSITE" id="PS50857">
    <property type="entry name" value="COX2_CUA"/>
    <property type="match status" value="1"/>
</dbReference>
<dbReference type="GO" id="GO:0020037">
    <property type="term" value="F:heme binding"/>
    <property type="evidence" value="ECO:0007669"/>
    <property type="project" value="InterPro"/>
</dbReference>
<dbReference type="PANTHER" id="PTHR22888">
    <property type="entry name" value="CYTOCHROME C OXIDASE, SUBUNIT II"/>
    <property type="match status" value="1"/>
</dbReference>
<keyword evidence="6 16" id="KW-0812">Transmembrane</keyword>
<dbReference type="PROSITE" id="PS51007">
    <property type="entry name" value="CYTC"/>
    <property type="match status" value="1"/>
</dbReference>
<dbReference type="CDD" id="cd13915">
    <property type="entry name" value="CuRO_HCO_II_like_2"/>
    <property type="match status" value="1"/>
</dbReference>
<sequence>MIGSQLFSDSMHLPTLPLAGFWFGDSATATAENVDKVFGIITWICIAFFVLVVGMMIVFIVKYRARPGHVEQPSPSHNNALEIIWSVIPILLVALIFFLGFNGFMDMRTPPADSYDIQVIASKWNFTFQYPNGASSPVLHVPPDRPVRLVQQSADVIHSLFIPAFRIKQDCVPGRYTYQWFTAHTPGEYDLFCAEYCGLDHSNMNSYVKVHESEAAFQEALAELSKPPVWGPDWGEKLWREKGCKTCHSNDGSAIVGGGPTWKDLWDKEETMADGSKVTVDHDYILESIRKPQAKIVGGYQGVNMTAYPESLVKPAEVDAIIAYIQYLSDAYDGPTKEEAEAAAAAAEEGGEATDGGGSEAAADDQPAADEASESSESTDEEPAAPEAGEEE</sequence>
<gene>
    <name evidence="23" type="primary">coxB</name>
    <name evidence="23" type="ORF">NG895_03920</name>
</gene>
<feature type="transmembrane region" description="Helical" evidence="19">
    <location>
        <begin position="83"/>
        <end position="105"/>
    </location>
</feature>
<dbReference type="InterPro" id="IPR045187">
    <property type="entry name" value="CcO_II"/>
</dbReference>
<keyword evidence="13 19" id="KW-0472">Membrane</keyword>
<evidence type="ECO:0000256" key="3">
    <source>
        <dbReference type="ARBA" id="ARBA00022448"/>
    </source>
</evidence>
<feature type="compositionally biased region" description="Acidic residues" evidence="18">
    <location>
        <begin position="367"/>
        <end position="392"/>
    </location>
</feature>
<evidence type="ECO:0000256" key="16">
    <source>
        <dbReference type="RuleBase" id="RU000456"/>
    </source>
</evidence>
<evidence type="ECO:0000256" key="1">
    <source>
        <dbReference type="ARBA" id="ARBA00004141"/>
    </source>
</evidence>
<dbReference type="InterPro" id="IPR036909">
    <property type="entry name" value="Cyt_c-like_dom_sf"/>
</dbReference>
<evidence type="ECO:0000256" key="19">
    <source>
        <dbReference type="SAM" id="Phobius"/>
    </source>
</evidence>
<feature type="domain" description="Cytochrome c" evidence="22">
    <location>
        <begin position="230"/>
        <end position="329"/>
    </location>
</feature>
<evidence type="ECO:0000259" key="21">
    <source>
        <dbReference type="PROSITE" id="PS50999"/>
    </source>
</evidence>
<evidence type="ECO:0000259" key="20">
    <source>
        <dbReference type="PROSITE" id="PS50857"/>
    </source>
</evidence>
<evidence type="ECO:0000256" key="17">
    <source>
        <dbReference type="RuleBase" id="RU004024"/>
    </source>
</evidence>
<reference evidence="23" key="1">
    <citation type="submission" date="2022-06" db="EMBL/GenBank/DDBJ databases">
        <title>Aeoliella straminimaris, a novel planctomycete from sediments.</title>
        <authorList>
            <person name="Vitorino I.R."/>
            <person name="Lage O.M."/>
        </authorList>
    </citation>
    <scope>NUCLEOTIDE SEQUENCE</scope>
    <source>
        <strain evidence="23">ICT_H6.2</strain>
    </source>
</reference>
<protein>
    <recommendedName>
        <fullName evidence="17">Cytochrome c oxidase subunit 2</fullName>
        <ecNumber evidence="17">7.1.1.9</ecNumber>
    </recommendedName>
</protein>
<evidence type="ECO:0000256" key="5">
    <source>
        <dbReference type="ARBA" id="ARBA00022660"/>
    </source>
</evidence>
<evidence type="ECO:0000313" key="24">
    <source>
        <dbReference type="Proteomes" id="UP001155241"/>
    </source>
</evidence>
<dbReference type="SUPFAM" id="SSF46626">
    <property type="entry name" value="Cytochrome c"/>
    <property type="match status" value="1"/>
</dbReference>
<dbReference type="Gene3D" id="2.60.40.420">
    <property type="entry name" value="Cupredoxins - blue copper proteins"/>
    <property type="match status" value="1"/>
</dbReference>
<comment type="cofactor">
    <cofactor evidence="17">
        <name>Cu cation</name>
        <dbReference type="ChEBI" id="CHEBI:23378"/>
    </cofactor>
    <text evidence="17">Binds a copper A center.</text>
</comment>
<dbReference type="PROSITE" id="PS00078">
    <property type="entry name" value="COX2"/>
    <property type="match status" value="1"/>
</dbReference>
<comment type="subcellular location">
    <subcellularLocation>
        <location evidence="16">Cell membrane</location>
        <topology evidence="16">Multi-pass membrane protein</topology>
    </subcellularLocation>
    <subcellularLocation>
        <location evidence="1">Membrane</location>
        <topology evidence="1">Multi-pass membrane protein</topology>
    </subcellularLocation>
</comment>
<feature type="region of interest" description="Disordered" evidence="18">
    <location>
        <begin position="338"/>
        <end position="392"/>
    </location>
</feature>
<evidence type="ECO:0000256" key="15">
    <source>
        <dbReference type="PROSITE-ProRule" id="PRU00433"/>
    </source>
</evidence>
<evidence type="ECO:0000256" key="18">
    <source>
        <dbReference type="SAM" id="MobiDB-lite"/>
    </source>
</evidence>
<evidence type="ECO:0000256" key="13">
    <source>
        <dbReference type="ARBA" id="ARBA00023136"/>
    </source>
</evidence>
<dbReference type="InterPro" id="IPR014222">
    <property type="entry name" value="Cyt_c_oxidase_su2"/>
</dbReference>
<evidence type="ECO:0000256" key="8">
    <source>
        <dbReference type="ARBA" id="ARBA00022967"/>
    </source>
</evidence>
<name>A0A9X2F744_9BACT</name>
<dbReference type="GO" id="GO:0005886">
    <property type="term" value="C:plasma membrane"/>
    <property type="evidence" value="ECO:0007669"/>
    <property type="project" value="UniProtKB-SubCell"/>
</dbReference>
<keyword evidence="8" id="KW-1278">Translocase</keyword>
<comment type="caution">
    <text evidence="23">The sequence shown here is derived from an EMBL/GenBank/DDBJ whole genome shotgun (WGS) entry which is preliminary data.</text>
</comment>
<evidence type="ECO:0000256" key="2">
    <source>
        <dbReference type="ARBA" id="ARBA00007866"/>
    </source>
</evidence>
<dbReference type="NCBIfam" id="TIGR02866">
    <property type="entry name" value="CoxB"/>
    <property type="match status" value="1"/>
</dbReference>
<dbReference type="Pfam" id="PF00116">
    <property type="entry name" value="COX2"/>
    <property type="match status" value="1"/>
</dbReference>
<keyword evidence="11 15" id="KW-0408">Iron</keyword>
<accession>A0A9X2F744</accession>
<dbReference type="InterPro" id="IPR008972">
    <property type="entry name" value="Cupredoxin"/>
</dbReference>
<dbReference type="EMBL" id="JAMXLR010000016">
    <property type="protein sequence ID" value="MCO6043044.1"/>
    <property type="molecule type" value="Genomic_DNA"/>
</dbReference>
<dbReference type="RefSeq" id="WP_252851143.1">
    <property type="nucleotide sequence ID" value="NZ_JAMXLR010000016.1"/>
</dbReference>
<evidence type="ECO:0000256" key="7">
    <source>
        <dbReference type="ARBA" id="ARBA00022723"/>
    </source>
</evidence>
<dbReference type="SUPFAM" id="SSF81464">
    <property type="entry name" value="Cytochrome c oxidase subunit II-like, transmembrane region"/>
    <property type="match status" value="1"/>
</dbReference>
<dbReference type="InterPro" id="IPR002429">
    <property type="entry name" value="CcO_II-like_C"/>
</dbReference>
<dbReference type="AlphaFoldDB" id="A0A9X2F744"/>
<evidence type="ECO:0000256" key="14">
    <source>
        <dbReference type="ARBA" id="ARBA00024688"/>
    </source>
</evidence>
<evidence type="ECO:0000256" key="10">
    <source>
        <dbReference type="ARBA" id="ARBA00022989"/>
    </source>
</evidence>
<dbReference type="Proteomes" id="UP001155241">
    <property type="component" value="Unassembled WGS sequence"/>
</dbReference>
<keyword evidence="7 15" id="KW-0479">Metal-binding</keyword>
<keyword evidence="10 19" id="KW-1133">Transmembrane helix</keyword>
<comment type="function">
    <text evidence="14 17">Subunits I and II form the functional core of the enzyme complex. Electrons originating in cytochrome c are transferred via heme a and Cu(A) to the binuclear center formed by heme a3 and Cu(B).</text>
</comment>
<dbReference type="InterPro" id="IPR011759">
    <property type="entry name" value="Cyt_c_oxidase_su2_TM_dom"/>
</dbReference>
<dbReference type="SUPFAM" id="SSF49503">
    <property type="entry name" value="Cupredoxins"/>
    <property type="match status" value="1"/>
</dbReference>
<dbReference type="EC" id="7.1.1.9" evidence="17"/>
<keyword evidence="12 17" id="KW-0186">Copper</keyword>
<dbReference type="Gene3D" id="1.10.760.10">
    <property type="entry name" value="Cytochrome c-like domain"/>
    <property type="match status" value="1"/>
</dbReference>
<keyword evidence="9 16" id="KW-0249">Electron transport</keyword>
<organism evidence="23 24">
    <name type="scientific">Aeoliella straminimaris</name>
    <dbReference type="NCBI Taxonomy" id="2954799"/>
    <lineage>
        <taxon>Bacteria</taxon>
        <taxon>Pseudomonadati</taxon>
        <taxon>Planctomycetota</taxon>
        <taxon>Planctomycetia</taxon>
        <taxon>Pirellulales</taxon>
        <taxon>Lacipirellulaceae</taxon>
        <taxon>Aeoliella</taxon>
    </lineage>
</organism>
<dbReference type="GO" id="GO:0042773">
    <property type="term" value="P:ATP synthesis coupled electron transport"/>
    <property type="evidence" value="ECO:0007669"/>
    <property type="project" value="TreeGrafter"/>
</dbReference>
<dbReference type="Pfam" id="PF00034">
    <property type="entry name" value="Cytochrom_C"/>
    <property type="match status" value="1"/>
</dbReference>
<feature type="domain" description="Cytochrome oxidase subunit II copper A binding" evidence="20">
    <location>
        <begin position="112"/>
        <end position="223"/>
    </location>
</feature>
<evidence type="ECO:0000256" key="11">
    <source>
        <dbReference type="ARBA" id="ARBA00023004"/>
    </source>
</evidence>
<evidence type="ECO:0000313" key="23">
    <source>
        <dbReference type="EMBL" id="MCO6043044.1"/>
    </source>
</evidence>
<dbReference type="InterPro" id="IPR036257">
    <property type="entry name" value="Cyt_c_oxidase_su2_TM_sf"/>
</dbReference>
<evidence type="ECO:0000256" key="4">
    <source>
        <dbReference type="ARBA" id="ARBA00022617"/>
    </source>
</evidence>
<feature type="domain" description="Cytochrome oxidase subunit II transmembrane region profile" evidence="21">
    <location>
        <begin position="15"/>
        <end position="111"/>
    </location>
</feature>
<keyword evidence="4 15" id="KW-0349">Heme</keyword>
<keyword evidence="5 16" id="KW-0679">Respiratory chain</keyword>
<dbReference type="Pfam" id="PF02790">
    <property type="entry name" value="COX2_TM"/>
    <property type="match status" value="1"/>
</dbReference>
<keyword evidence="24" id="KW-1185">Reference proteome</keyword>
<dbReference type="PANTHER" id="PTHR22888:SF9">
    <property type="entry name" value="CYTOCHROME C OXIDASE SUBUNIT 2"/>
    <property type="match status" value="1"/>
</dbReference>
<proteinExistence type="inferred from homology"/>
<dbReference type="GO" id="GO:0016491">
    <property type="term" value="F:oxidoreductase activity"/>
    <property type="evidence" value="ECO:0007669"/>
    <property type="project" value="InterPro"/>
</dbReference>
<dbReference type="PROSITE" id="PS50999">
    <property type="entry name" value="COX2_TM"/>
    <property type="match status" value="1"/>
</dbReference>
<dbReference type="InterPro" id="IPR001505">
    <property type="entry name" value="Copper_CuA"/>
</dbReference>
<dbReference type="InterPro" id="IPR009056">
    <property type="entry name" value="Cyt_c-like_dom"/>
</dbReference>
<keyword evidence="3 16" id="KW-0813">Transport</keyword>